<dbReference type="InterPro" id="IPR024862">
    <property type="entry name" value="TRPV"/>
</dbReference>
<dbReference type="GO" id="GO:0005262">
    <property type="term" value="F:calcium channel activity"/>
    <property type="evidence" value="ECO:0007669"/>
    <property type="project" value="TreeGrafter"/>
</dbReference>
<keyword evidence="3" id="KW-0472">Membrane</keyword>
<reference evidence="4" key="1">
    <citation type="journal article" date="2022" name="bioRxiv">
        <title>Sequencing and chromosome-scale assembly of the giantPleurodeles waltlgenome.</title>
        <authorList>
            <person name="Brown T."/>
            <person name="Elewa A."/>
            <person name="Iarovenko S."/>
            <person name="Subramanian E."/>
            <person name="Araus A.J."/>
            <person name="Petzold A."/>
            <person name="Susuki M."/>
            <person name="Suzuki K.-i.T."/>
            <person name="Hayashi T."/>
            <person name="Toyoda A."/>
            <person name="Oliveira C."/>
            <person name="Osipova E."/>
            <person name="Leigh N.D."/>
            <person name="Simon A."/>
            <person name="Yun M.H."/>
        </authorList>
    </citation>
    <scope>NUCLEOTIDE SEQUENCE</scope>
    <source>
        <strain evidence="4">20211129_DDA</strain>
        <tissue evidence="4">Liver</tissue>
    </source>
</reference>
<keyword evidence="5" id="KW-1185">Reference proteome</keyword>
<organism evidence="4 5">
    <name type="scientific">Pleurodeles waltl</name>
    <name type="common">Iberian ribbed newt</name>
    <dbReference type="NCBI Taxonomy" id="8319"/>
    <lineage>
        <taxon>Eukaryota</taxon>
        <taxon>Metazoa</taxon>
        <taxon>Chordata</taxon>
        <taxon>Craniata</taxon>
        <taxon>Vertebrata</taxon>
        <taxon>Euteleostomi</taxon>
        <taxon>Amphibia</taxon>
        <taxon>Batrachia</taxon>
        <taxon>Caudata</taxon>
        <taxon>Salamandroidea</taxon>
        <taxon>Salamandridae</taxon>
        <taxon>Pleurodelinae</taxon>
        <taxon>Pleurodeles</taxon>
    </lineage>
</organism>
<dbReference type="Proteomes" id="UP001066276">
    <property type="component" value="Chromosome 3_2"/>
</dbReference>
<evidence type="ECO:0000313" key="4">
    <source>
        <dbReference type="EMBL" id="KAJ1175354.1"/>
    </source>
</evidence>
<keyword evidence="1" id="KW-0677">Repeat</keyword>
<dbReference type="AlphaFoldDB" id="A0AAV7TFN0"/>
<dbReference type="EMBL" id="JANPWB010000006">
    <property type="protein sequence ID" value="KAJ1175354.1"/>
    <property type="molecule type" value="Genomic_DNA"/>
</dbReference>
<evidence type="ECO:0000256" key="2">
    <source>
        <dbReference type="ARBA" id="ARBA00023043"/>
    </source>
</evidence>
<comment type="caution">
    <text evidence="4">The sequence shown here is derived from an EMBL/GenBank/DDBJ whole genome shotgun (WGS) entry which is preliminary data.</text>
</comment>
<keyword evidence="2" id="KW-0040">ANK repeat</keyword>
<keyword evidence="3" id="KW-0812">Transmembrane</keyword>
<feature type="transmembrane region" description="Helical" evidence="3">
    <location>
        <begin position="27"/>
        <end position="50"/>
    </location>
</feature>
<dbReference type="GO" id="GO:0005886">
    <property type="term" value="C:plasma membrane"/>
    <property type="evidence" value="ECO:0007669"/>
    <property type="project" value="TreeGrafter"/>
</dbReference>
<protein>
    <submittedName>
        <fullName evidence="4">Uncharacterized protein</fullName>
    </submittedName>
</protein>
<keyword evidence="3" id="KW-1133">Transmembrane helix</keyword>
<dbReference type="PANTHER" id="PTHR10582">
    <property type="entry name" value="TRANSIENT RECEPTOR POTENTIAL ION CHANNEL PROTEIN"/>
    <property type="match status" value="1"/>
</dbReference>
<name>A0AAV7TFN0_PLEWA</name>
<gene>
    <name evidence="4" type="ORF">NDU88_000642</name>
</gene>
<evidence type="ECO:0000256" key="1">
    <source>
        <dbReference type="ARBA" id="ARBA00022737"/>
    </source>
</evidence>
<evidence type="ECO:0000256" key="3">
    <source>
        <dbReference type="SAM" id="Phobius"/>
    </source>
</evidence>
<sequence>MIFLARQILDLTPIKELVSLKWQHYGRPYFCFLAVLYVLYMICVTASCVYRPLKRIPNITDIGAPNMHVAVENNLQGAYLTIGDQVRLVGELISVTGAVAILLLEVKQPHTCL</sequence>
<dbReference type="GO" id="GO:0098703">
    <property type="term" value="P:calcium ion import across plasma membrane"/>
    <property type="evidence" value="ECO:0007669"/>
    <property type="project" value="TreeGrafter"/>
</dbReference>
<evidence type="ECO:0000313" key="5">
    <source>
        <dbReference type="Proteomes" id="UP001066276"/>
    </source>
</evidence>
<dbReference type="PANTHER" id="PTHR10582:SF25">
    <property type="entry name" value="TRANSIENT RECEPTOR POTENTIAL CATION CHANNEL SUBFAMILY V MEMBER 6"/>
    <property type="match status" value="1"/>
</dbReference>
<accession>A0AAV7TFN0</accession>
<proteinExistence type="predicted"/>